<dbReference type="Proteomes" id="UP000266861">
    <property type="component" value="Unassembled WGS sequence"/>
</dbReference>
<gene>
    <name evidence="1" type="ORF">Glove_117g60</name>
</gene>
<dbReference type="OrthoDB" id="2421250at2759"/>
<accession>A0A397J8T5</accession>
<dbReference type="AlphaFoldDB" id="A0A397J8T5"/>
<sequence>MKRKQARDYKGRCEQTRGKDKRLERVADFLEAFLCYAETAYNQHKAYKAGYPYAAFMNPENYFVNVYTCLKGQPPHLIGMFKYLHATTIKLYYDRERERCIQLLEAFLKKLCEDPSEGIEIQEVDSITEDLNFYNVILLFEAAKEYTGIKILT</sequence>
<name>A0A397J8T5_9GLOM</name>
<evidence type="ECO:0000313" key="1">
    <source>
        <dbReference type="EMBL" id="RHZ81584.1"/>
    </source>
</evidence>
<reference evidence="1 2" key="1">
    <citation type="submission" date="2018-08" db="EMBL/GenBank/DDBJ databases">
        <title>Genome and evolution of the arbuscular mycorrhizal fungus Diversispora epigaea (formerly Glomus versiforme) and its bacterial endosymbionts.</title>
        <authorList>
            <person name="Sun X."/>
            <person name="Fei Z."/>
            <person name="Harrison M."/>
        </authorList>
    </citation>
    <scope>NUCLEOTIDE SEQUENCE [LARGE SCALE GENOMIC DNA]</scope>
    <source>
        <strain evidence="1 2">IT104</strain>
    </source>
</reference>
<organism evidence="1 2">
    <name type="scientific">Diversispora epigaea</name>
    <dbReference type="NCBI Taxonomy" id="1348612"/>
    <lineage>
        <taxon>Eukaryota</taxon>
        <taxon>Fungi</taxon>
        <taxon>Fungi incertae sedis</taxon>
        <taxon>Mucoromycota</taxon>
        <taxon>Glomeromycotina</taxon>
        <taxon>Glomeromycetes</taxon>
        <taxon>Diversisporales</taxon>
        <taxon>Diversisporaceae</taxon>
        <taxon>Diversispora</taxon>
    </lineage>
</organism>
<comment type="caution">
    <text evidence="1">The sequence shown here is derived from an EMBL/GenBank/DDBJ whole genome shotgun (WGS) entry which is preliminary data.</text>
</comment>
<protein>
    <submittedName>
        <fullName evidence="1">Uncharacterized protein</fullName>
    </submittedName>
</protein>
<keyword evidence="2" id="KW-1185">Reference proteome</keyword>
<evidence type="ECO:0000313" key="2">
    <source>
        <dbReference type="Proteomes" id="UP000266861"/>
    </source>
</evidence>
<proteinExistence type="predicted"/>
<dbReference type="EMBL" id="PQFF01000109">
    <property type="protein sequence ID" value="RHZ81584.1"/>
    <property type="molecule type" value="Genomic_DNA"/>
</dbReference>